<dbReference type="AlphaFoldDB" id="A0AB38A4X1"/>
<protein>
    <submittedName>
        <fullName evidence="1">Uncharacterized protein</fullName>
    </submittedName>
</protein>
<evidence type="ECO:0000313" key="2">
    <source>
        <dbReference type="Proteomes" id="UP000183687"/>
    </source>
</evidence>
<reference evidence="1 2" key="1">
    <citation type="submission" date="2016-10" db="EMBL/GenBank/DDBJ databases">
        <authorList>
            <person name="Varghese N."/>
            <person name="Submissions S."/>
        </authorList>
    </citation>
    <scope>NUCLEOTIDE SEQUENCE [LARGE SCALE GENOMIC DNA]</scope>
    <source>
        <strain evidence="1 2">DSM 20586</strain>
    </source>
</reference>
<evidence type="ECO:0000313" key="1">
    <source>
        <dbReference type="EMBL" id="SEB44396.1"/>
    </source>
</evidence>
<organism evidence="1 2">
    <name type="scientific">Atopobium minutum</name>
    <dbReference type="NCBI Taxonomy" id="1381"/>
    <lineage>
        <taxon>Bacteria</taxon>
        <taxon>Bacillati</taxon>
        <taxon>Actinomycetota</taxon>
        <taxon>Coriobacteriia</taxon>
        <taxon>Coriobacteriales</taxon>
        <taxon>Atopobiaceae</taxon>
        <taxon>Atopobium</taxon>
    </lineage>
</organism>
<dbReference type="Proteomes" id="UP000183687">
    <property type="component" value="Unassembled WGS sequence"/>
</dbReference>
<dbReference type="EMBL" id="FNSH01000001">
    <property type="protein sequence ID" value="SEB44396.1"/>
    <property type="molecule type" value="Genomic_DNA"/>
</dbReference>
<proteinExistence type="predicted"/>
<accession>A0AB38A4X1</accession>
<name>A0AB38A4X1_9ACTN</name>
<dbReference type="RefSeq" id="WP_057001977.1">
    <property type="nucleotide sequence ID" value="NZ_CALJSN010000005.1"/>
</dbReference>
<gene>
    <name evidence="1" type="ORF">SAMN04489746_0241</name>
</gene>
<comment type="caution">
    <text evidence="1">The sequence shown here is derived from an EMBL/GenBank/DDBJ whole genome shotgun (WGS) entry which is preliminary data.</text>
</comment>
<sequence length="108" mass="12268">MQRYGDKPSQQLELPGLGTDGEQLMLRAREWVAGHPDEWGYYMQLARLESIHAPASPNYLLQALRHRYHVSIANSLASALARIALEQDYKLRFRLAKSKVDGFTEAAL</sequence>